<dbReference type="InterPro" id="IPR012132">
    <property type="entry name" value="GMC_OxRdtase"/>
</dbReference>
<dbReference type="Gene3D" id="3.50.50.60">
    <property type="entry name" value="FAD/NAD(P)-binding domain"/>
    <property type="match status" value="1"/>
</dbReference>
<evidence type="ECO:0000256" key="1">
    <source>
        <dbReference type="ARBA" id="ARBA00010790"/>
    </source>
</evidence>
<evidence type="ECO:0000259" key="2">
    <source>
        <dbReference type="PROSITE" id="PS00624"/>
    </source>
</evidence>
<dbReference type="InterPro" id="IPR007867">
    <property type="entry name" value="GMC_OxRtase_C"/>
</dbReference>
<evidence type="ECO:0000313" key="3">
    <source>
        <dbReference type="EMBL" id="CAH2098036.1"/>
    </source>
</evidence>
<sequence length="622" mass="69139">MIWQPLNLTDICPANSSLTACSAFGHVYLNLLVQLFGGSLDERIQKYYQYEEPENDNNKYDFIVVGAGAAGCVIANRLTENPDWKVLLLEAGSEEPDITMVPALSTALLGSNIDWGFTTEPNGHSCLARGGRCSWASGKTMDGSSSINSMSFIRGNKDDYDRWAALGNEGWSYEEVLPFFKKSENNLNIEALDSRYHGVTGEQYVSLYPYIDEPSLMVTKAFIEKGLPLTDQNGAQQIGAAQTQAFSVSGKRVSTNTAFIQPIRYKRKNLTVKVNSEALKILIDENRRAYGVIYTQNGTKFTAYASKEVIVSAGTMNSPKLLMLSGIGPRDHLEKNNIFVIQDLAVGENLHEHVSFGGVIIALSNETATAVSENEILESVQDYADMKVKRGPMSGNGPVSTIAFIRTDPSLNAPDIQYHFGHVHKWRELLDETLTAQDTTIFPTAFYDALLARTMNLVPISRGKLLLNESNPYGPPLLYPNYLGDERDLIPLLKGMKFLLSLEDTEAFRSNGAYFVREPLQACKDYEWGTDEYYVCLAKQYTATTYHQGGTCKMGPKWDEKAVLDNELRVYGICGLRVIDASMMPVVVRGNTNAPTMMIGERGVNFVIKYWQNNNVAYCPNK</sequence>
<dbReference type="Pfam" id="PF00732">
    <property type="entry name" value="GMC_oxred_N"/>
    <property type="match status" value="1"/>
</dbReference>
<dbReference type="InterPro" id="IPR036188">
    <property type="entry name" value="FAD/NAD-bd_sf"/>
</dbReference>
<dbReference type="InterPro" id="IPR000172">
    <property type="entry name" value="GMC_OxRdtase_N"/>
</dbReference>
<dbReference type="PROSITE" id="PS00624">
    <property type="entry name" value="GMC_OXRED_2"/>
    <property type="match status" value="1"/>
</dbReference>
<dbReference type="SUPFAM" id="SSF51905">
    <property type="entry name" value="FAD/NAD(P)-binding domain"/>
    <property type="match status" value="1"/>
</dbReference>
<evidence type="ECO:0000313" key="4">
    <source>
        <dbReference type="Proteomes" id="UP001153954"/>
    </source>
</evidence>
<comment type="similarity">
    <text evidence="1">Belongs to the GMC oxidoreductase family.</text>
</comment>
<keyword evidence="4" id="KW-1185">Reference proteome</keyword>
<dbReference type="EMBL" id="CAKOGL010000019">
    <property type="protein sequence ID" value="CAH2098036.1"/>
    <property type="molecule type" value="Genomic_DNA"/>
</dbReference>
<dbReference type="PIRSF" id="PIRSF000137">
    <property type="entry name" value="Alcohol_oxidase"/>
    <property type="match status" value="1"/>
</dbReference>
<dbReference type="GO" id="GO:0016614">
    <property type="term" value="F:oxidoreductase activity, acting on CH-OH group of donors"/>
    <property type="evidence" value="ECO:0007669"/>
    <property type="project" value="InterPro"/>
</dbReference>
<comment type="caution">
    <text evidence="3">The sequence shown here is derived from an EMBL/GenBank/DDBJ whole genome shotgun (WGS) entry which is preliminary data.</text>
</comment>
<dbReference type="SUPFAM" id="SSF54373">
    <property type="entry name" value="FAD-linked reductases, C-terminal domain"/>
    <property type="match status" value="1"/>
</dbReference>
<proteinExistence type="inferred from homology"/>
<name>A0AAU9UG78_EUPED</name>
<accession>A0AAU9UG78</accession>
<dbReference type="PANTHER" id="PTHR11552:SF154">
    <property type="entry name" value="FI04917P"/>
    <property type="match status" value="1"/>
</dbReference>
<dbReference type="PANTHER" id="PTHR11552">
    <property type="entry name" value="GLUCOSE-METHANOL-CHOLINE GMC OXIDOREDUCTASE"/>
    <property type="match status" value="1"/>
</dbReference>
<gene>
    <name evidence="3" type="ORF">EEDITHA_LOCUS13195</name>
</gene>
<dbReference type="Gene3D" id="3.30.560.10">
    <property type="entry name" value="Glucose Oxidase, domain 3"/>
    <property type="match status" value="1"/>
</dbReference>
<protein>
    <recommendedName>
        <fullName evidence="2">Glucose-methanol-choline oxidoreductase N-terminal domain-containing protein</fullName>
    </recommendedName>
</protein>
<feature type="domain" description="Glucose-methanol-choline oxidoreductase N-terminal" evidence="2">
    <location>
        <begin position="314"/>
        <end position="328"/>
    </location>
</feature>
<reference evidence="3" key="1">
    <citation type="submission" date="2022-03" db="EMBL/GenBank/DDBJ databases">
        <authorList>
            <person name="Tunstrom K."/>
        </authorList>
    </citation>
    <scope>NUCLEOTIDE SEQUENCE</scope>
</reference>
<dbReference type="AlphaFoldDB" id="A0AAU9UG78"/>
<dbReference type="Proteomes" id="UP001153954">
    <property type="component" value="Unassembled WGS sequence"/>
</dbReference>
<dbReference type="GO" id="GO:0050660">
    <property type="term" value="F:flavin adenine dinucleotide binding"/>
    <property type="evidence" value="ECO:0007669"/>
    <property type="project" value="InterPro"/>
</dbReference>
<dbReference type="Pfam" id="PF05199">
    <property type="entry name" value="GMC_oxred_C"/>
    <property type="match status" value="1"/>
</dbReference>
<organism evidence="3 4">
    <name type="scientific">Euphydryas editha</name>
    <name type="common">Edith's checkerspot</name>
    <dbReference type="NCBI Taxonomy" id="104508"/>
    <lineage>
        <taxon>Eukaryota</taxon>
        <taxon>Metazoa</taxon>
        <taxon>Ecdysozoa</taxon>
        <taxon>Arthropoda</taxon>
        <taxon>Hexapoda</taxon>
        <taxon>Insecta</taxon>
        <taxon>Pterygota</taxon>
        <taxon>Neoptera</taxon>
        <taxon>Endopterygota</taxon>
        <taxon>Lepidoptera</taxon>
        <taxon>Glossata</taxon>
        <taxon>Ditrysia</taxon>
        <taxon>Papilionoidea</taxon>
        <taxon>Nymphalidae</taxon>
        <taxon>Nymphalinae</taxon>
        <taxon>Euphydryas</taxon>
    </lineage>
</organism>